<dbReference type="GO" id="GO:0016787">
    <property type="term" value="F:hydrolase activity"/>
    <property type="evidence" value="ECO:0007669"/>
    <property type="project" value="UniProtKB-UniRule"/>
</dbReference>
<name>A0A1F5WFX0_9BACT</name>
<dbReference type="Proteomes" id="UP000178406">
    <property type="component" value="Unassembled WGS sequence"/>
</dbReference>
<evidence type="ECO:0000256" key="2">
    <source>
        <dbReference type="ARBA" id="ARBA00022963"/>
    </source>
</evidence>
<dbReference type="InterPro" id="IPR002641">
    <property type="entry name" value="PNPLA_dom"/>
</dbReference>
<dbReference type="SUPFAM" id="SSF52151">
    <property type="entry name" value="FabD/lysophospholipase-like"/>
    <property type="match status" value="1"/>
</dbReference>
<organism evidence="6 7">
    <name type="scientific">Candidatus Giovannonibacteria bacterium RIFCSPHIGHO2_02_FULL_46_20</name>
    <dbReference type="NCBI Taxonomy" id="1798338"/>
    <lineage>
        <taxon>Bacteria</taxon>
        <taxon>Candidatus Giovannoniibacteriota</taxon>
    </lineage>
</organism>
<dbReference type="PANTHER" id="PTHR14226">
    <property type="entry name" value="NEUROPATHY TARGET ESTERASE/SWISS CHEESE D.MELANOGASTER"/>
    <property type="match status" value="1"/>
</dbReference>
<dbReference type="Gene3D" id="3.40.1090.10">
    <property type="entry name" value="Cytosolic phospholipase A2 catalytic domain"/>
    <property type="match status" value="1"/>
</dbReference>
<feature type="domain" description="PNPLA" evidence="5">
    <location>
        <begin position="6"/>
        <end position="175"/>
    </location>
</feature>
<keyword evidence="1 4" id="KW-0378">Hydrolase</keyword>
<accession>A0A1F5WFX0</accession>
<dbReference type="GO" id="GO:0016042">
    <property type="term" value="P:lipid catabolic process"/>
    <property type="evidence" value="ECO:0007669"/>
    <property type="project" value="UniProtKB-UniRule"/>
</dbReference>
<dbReference type="InterPro" id="IPR016035">
    <property type="entry name" value="Acyl_Trfase/lysoPLipase"/>
</dbReference>
<keyword evidence="3 4" id="KW-0443">Lipid metabolism</keyword>
<dbReference type="STRING" id="1798338.A3J56_03435"/>
<comment type="caution">
    <text evidence="4">Lacks conserved residue(s) required for the propagation of feature annotation.</text>
</comment>
<evidence type="ECO:0000256" key="4">
    <source>
        <dbReference type="PROSITE-ProRule" id="PRU01161"/>
    </source>
</evidence>
<evidence type="ECO:0000256" key="1">
    <source>
        <dbReference type="ARBA" id="ARBA00022801"/>
    </source>
</evidence>
<reference evidence="6 7" key="1">
    <citation type="journal article" date="2016" name="Nat. Commun.">
        <title>Thousands of microbial genomes shed light on interconnected biogeochemical processes in an aquifer system.</title>
        <authorList>
            <person name="Anantharaman K."/>
            <person name="Brown C.T."/>
            <person name="Hug L.A."/>
            <person name="Sharon I."/>
            <person name="Castelle C.J."/>
            <person name="Probst A.J."/>
            <person name="Thomas B.C."/>
            <person name="Singh A."/>
            <person name="Wilkins M.J."/>
            <person name="Karaoz U."/>
            <person name="Brodie E.L."/>
            <person name="Williams K.H."/>
            <person name="Hubbard S.S."/>
            <person name="Banfield J.F."/>
        </authorList>
    </citation>
    <scope>NUCLEOTIDE SEQUENCE [LARGE SCALE GENOMIC DNA]</scope>
</reference>
<evidence type="ECO:0000313" key="7">
    <source>
        <dbReference type="Proteomes" id="UP000178406"/>
    </source>
</evidence>
<sequence length="320" mass="35161">MARIALVFSGGGASASFEVGVLQELRKTNILPLISIVSGASAGGLNAVAVASGQDENLEKVWTSLTKEQVFRERRLGAALAYLRNAPSLYSTEPLRNVLQRSINFDAIRHSKIMLRVVASDLLSGKKVIFDNTNLTIDGLMATTAIPGLFPAIDDGDRMLVDGGTQNNVPIGPAIAAGADVIICVISEPDMHEPILRDSLGNFIDKMIRGAELAIQRNMKNDVRTARLKNWEPGKKYVLILDIVPQRKLSAGFLDFDREKIVDTIAHGAACAHAFFNGFADKHATSFREFLQNYHPPEFRFLRYRCGPWREKLLKLIAGC</sequence>
<proteinExistence type="predicted"/>
<dbReference type="EMBL" id="MFHQ01000013">
    <property type="protein sequence ID" value="OGF74588.1"/>
    <property type="molecule type" value="Genomic_DNA"/>
</dbReference>
<dbReference type="AlphaFoldDB" id="A0A1F5WFX0"/>
<evidence type="ECO:0000256" key="3">
    <source>
        <dbReference type="ARBA" id="ARBA00023098"/>
    </source>
</evidence>
<dbReference type="InterPro" id="IPR050301">
    <property type="entry name" value="NTE"/>
</dbReference>
<protein>
    <recommendedName>
        <fullName evidence="5">PNPLA domain-containing protein</fullName>
    </recommendedName>
</protein>
<evidence type="ECO:0000313" key="6">
    <source>
        <dbReference type="EMBL" id="OGF74588.1"/>
    </source>
</evidence>
<feature type="active site" description="Nucleophile" evidence="4">
    <location>
        <position position="41"/>
    </location>
</feature>
<evidence type="ECO:0000259" key="5">
    <source>
        <dbReference type="PROSITE" id="PS51635"/>
    </source>
</evidence>
<dbReference type="PANTHER" id="PTHR14226:SF57">
    <property type="entry name" value="BLR7027 PROTEIN"/>
    <property type="match status" value="1"/>
</dbReference>
<dbReference type="PROSITE" id="PS51635">
    <property type="entry name" value="PNPLA"/>
    <property type="match status" value="1"/>
</dbReference>
<feature type="short sequence motif" description="GXSXG" evidence="4">
    <location>
        <begin position="39"/>
        <end position="43"/>
    </location>
</feature>
<gene>
    <name evidence="6" type="ORF">A3J56_03435</name>
</gene>
<comment type="caution">
    <text evidence="6">The sequence shown here is derived from an EMBL/GenBank/DDBJ whole genome shotgun (WGS) entry which is preliminary data.</text>
</comment>
<keyword evidence="2 4" id="KW-0442">Lipid degradation</keyword>
<feature type="active site" description="Proton acceptor" evidence="4">
    <location>
        <position position="162"/>
    </location>
</feature>
<dbReference type="Pfam" id="PF01734">
    <property type="entry name" value="Patatin"/>
    <property type="match status" value="1"/>
</dbReference>
<feature type="short sequence motif" description="DGA/G" evidence="4">
    <location>
        <begin position="162"/>
        <end position="164"/>
    </location>
</feature>